<sequence>MKTSIKLEEFGLFVFGIYLFNQLDYAWWWFLVLILMPDLSMIGYVFGNKIGALSYNLFHHRGIAIILYLVGVYFHQNEIQLSGVILFTHSSMDRMFGYGLKYETGFKDTHLGVIGKK</sequence>
<gene>
    <name evidence="2" type="ORF">ACFX5E_05325</name>
</gene>
<evidence type="ECO:0000313" key="2">
    <source>
        <dbReference type="EMBL" id="MFE3867495.1"/>
    </source>
</evidence>
<comment type="caution">
    <text evidence="2">The sequence shown here is derived from an EMBL/GenBank/DDBJ whole genome shotgun (WGS) entry which is preliminary data.</text>
</comment>
<dbReference type="Pfam" id="PF14079">
    <property type="entry name" value="DUF4260"/>
    <property type="match status" value="1"/>
</dbReference>
<keyword evidence="3" id="KW-1185">Reference proteome</keyword>
<evidence type="ECO:0000313" key="3">
    <source>
        <dbReference type="Proteomes" id="UP001600109"/>
    </source>
</evidence>
<feature type="transmembrane region" description="Helical" evidence="1">
    <location>
        <begin position="58"/>
        <end position="75"/>
    </location>
</feature>
<dbReference type="RefSeq" id="WP_379854148.1">
    <property type="nucleotide sequence ID" value="NZ_JBHZPZ010000005.1"/>
</dbReference>
<name>A0ABW6HVB0_9FLAO</name>
<reference evidence="2 3" key="1">
    <citation type="submission" date="2024-06" db="EMBL/GenBank/DDBJ databases">
        <title>Flavobacterium spp. isolated from glacier.</title>
        <authorList>
            <person name="Han D."/>
        </authorList>
    </citation>
    <scope>NUCLEOTIDE SEQUENCE [LARGE SCALE GENOMIC DNA]</scope>
    <source>
        <strain evidence="2 3">LS2P90</strain>
    </source>
</reference>
<evidence type="ECO:0000256" key="1">
    <source>
        <dbReference type="SAM" id="Phobius"/>
    </source>
</evidence>
<dbReference type="EMBL" id="JBHZPZ010000005">
    <property type="protein sequence ID" value="MFE3867495.1"/>
    <property type="molecule type" value="Genomic_DNA"/>
</dbReference>
<keyword evidence="1" id="KW-0812">Transmembrane</keyword>
<organism evidence="2 3">
    <name type="scientific">Flavobacterium xylosi</name>
    <dbReference type="NCBI Taxonomy" id="3230415"/>
    <lineage>
        <taxon>Bacteria</taxon>
        <taxon>Pseudomonadati</taxon>
        <taxon>Bacteroidota</taxon>
        <taxon>Flavobacteriia</taxon>
        <taxon>Flavobacteriales</taxon>
        <taxon>Flavobacteriaceae</taxon>
        <taxon>Flavobacterium</taxon>
    </lineage>
</organism>
<proteinExistence type="predicted"/>
<keyword evidence="1" id="KW-1133">Transmembrane helix</keyword>
<accession>A0ABW6HVB0</accession>
<feature type="transmembrane region" description="Helical" evidence="1">
    <location>
        <begin position="26"/>
        <end position="46"/>
    </location>
</feature>
<protein>
    <submittedName>
        <fullName evidence="2">DUF4260 domain-containing protein</fullName>
    </submittedName>
</protein>
<keyword evidence="1" id="KW-0472">Membrane</keyword>
<dbReference type="Proteomes" id="UP001600109">
    <property type="component" value="Unassembled WGS sequence"/>
</dbReference>
<dbReference type="InterPro" id="IPR025356">
    <property type="entry name" value="DUF4260"/>
</dbReference>